<accession>A0A9J7BIV6</accession>
<feature type="signal peptide" evidence="1">
    <location>
        <begin position="1"/>
        <end position="18"/>
    </location>
</feature>
<name>A0A9J7BIV6_9BACT</name>
<dbReference type="KEGG" id="orp:MOP44_18835"/>
<dbReference type="Proteomes" id="UP001059380">
    <property type="component" value="Chromosome"/>
</dbReference>
<gene>
    <name evidence="2" type="ORF">MOP44_18835</name>
</gene>
<keyword evidence="3" id="KW-1185">Reference proteome</keyword>
<organism evidence="2 3">
    <name type="scientific">Occallatibacter riparius</name>
    <dbReference type="NCBI Taxonomy" id="1002689"/>
    <lineage>
        <taxon>Bacteria</taxon>
        <taxon>Pseudomonadati</taxon>
        <taxon>Acidobacteriota</taxon>
        <taxon>Terriglobia</taxon>
        <taxon>Terriglobales</taxon>
        <taxon>Acidobacteriaceae</taxon>
        <taxon>Occallatibacter</taxon>
    </lineage>
</organism>
<keyword evidence="1" id="KW-0732">Signal</keyword>
<evidence type="ECO:0000256" key="1">
    <source>
        <dbReference type="SAM" id="SignalP"/>
    </source>
</evidence>
<protein>
    <submittedName>
        <fullName evidence="2">Uncharacterized protein</fullName>
    </submittedName>
</protein>
<dbReference type="EMBL" id="CP093313">
    <property type="protein sequence ID" value="UWZ82615.1"/>
    <property type="molecule type" value="Genomic_DNA"/>
</dbReference>
<feature type="chain" id="PRO_5039909468" evidence="1">
    <location>
        <begin position="19"/>
        <end position="219"/>
    </location>
</feature>
<evidence type="ECO:0000313" key="2">
    <source>
        <dbReference type="EMBL" id="UWZ82615.1"/>
    </source>
</evidence>
<sequence>MRSLFMVVPIFLSFGLMAGSAASQTSAGSPKATRPTPGEIKAFLRQPGGLEKLTAKFGDVEFTNQNESWGQDSLDSLARRSNLIVIASVTSKASQLTPDGNRIETTFNLDIKQSLKGTNASQIAVTAEGGHVAFSNGHVATLHGDLSDSLAVGARYIFFLSRADGRLVPTVGSAGALSITPEDTVQLVGQREYPDDKLAGELSGLSLAAVTETISNYVK</sequence>
<dbReference type="AlphaFoldDB" id="A0A9J7BIV6"/>
<reference evidence="2" key="1">
    <citation type="submission" date="2021-04" db="EMBL/GenBank/DDBJ databases">
        <title>Phylogenetic analysis of Acidobacteriaceae.</title>
        <authorList>
            <person name="Qiu L."/>
            <person name="Zhang Q."/>
        </authorList>
    </citation>
    <scope>NUCLEOTIDE SEQUENCE</scope>
    <source>
        <strain evidence="2">DSM 25168</strain>
    </source>
</reference>
<evidence type="ECO:0000313" key="3">
    <source>
        <dbReference type="Proteomes" id="UP001059380"/>
    </source>
</evidence>
<dbReference type="RefSeq" id="WP_260791802.1">
    <property type="nucleotide sequence ID" value="NZ_CP093313.1"/>
</dbReference>
<proteinExistence type="predicted"/>